<sequence length="66" mass="6764">MSSDRGVSGVAGRFGVLEVVVAAVEDDEVLDAAGAVDLVVVADAEVYGTQPAVLAEGVQERWGAYQ</sequence>
<dbReference type="Proteomes" id="UP001551210">
    <property type="component" value="Unassembled WGS sequence"/>
</dbReference>
<organism evidence="1 2">
    <name type="scientific">Streptomyces exfoliatus</name>
    <name type="common">Streptomyces hydrogenans</name>
    <dbReference type="NCBI Taxonomy" id="1905"/>
    <lineage>
        <taxon>Bacteria</taxon>
        <taxon>Bacillati</taxon>
        <taxon>Actinomycetota</taxon>
        <taxon>Actinomycetes</taxon>
        <taxon>Kitasatosporales</taxon>
        <taxon>Streptomycetaceae</taxon>
        <taxon>Streptomyces</taxon>
    </lineage>
</organism>
<proteinExistence type="predicted"/>
<name>A0ABV3D6B5_STREX</name>
<keyword evidence="2" id="KW-1185">Reference proteome</keyword>
<gene>
    <name evidence="1" type="ORF">AB0A76_32860</name>
</gene>
<protein>
    <submittedName>
        <fullName evidence="1">Uncharacterized protein</fullName>
    </submittedName>
</protein>
<evidence type="ECO:0000313" key="1">
    <source>
        <dbReference type="EMBL" id="MEU7297935.1"/>
    </source>
</evidence>
<evidence type="ECO:0000313" key="2">
    <source>
        <dbReference type="Proteomes" id="UP001551210"/>
    </source>
</evidence>
<comment type="caution">
    <text evidence="1">The sequence shown here is derived from an EMBL/GenBank/DDBJ whole genome shotgun (WGS) entry which is preliminary data.</text>
</comment>
<dbReference type="EMBL" id="JBEZAM010000087">
    <property type="protein sequence ID" value="MEU7297935.1"/>
    <property type="molecule type" value="Genomic_DNA"/>
</dbReference>
<reference evidence="1 2" key="1">
    <citation type="submission" date="2024-06" db="EMBL/GenBank/DDBJ databases">
        <title>The Natural Products Discovery Center: Release of the First 8490 Sequenced Strains for Exploring Actinobacteria Biosynthetic Diversity.</title>
        <authorList>
            <person name="Kalkreuter E."/>
            <person name="Kautsar S.A."/>
            <person name="Yang D."/>
            <person name="Bader C.D."/>
            <person name="Teijaro C.N."/>
            <person name="Fluegel L."/>
            <person name="Davis C.M."/>
            <person name="Simpson J.R."/>
            <person name="Lauterbach L."/>
            <person name="Steele A.D."/>
            <person name="Gui C."/>
            <person name="Meng S."/>
            <person name="Li G."/>
            <person name="Viehrig K."/>
            <person name="Ye F."/>
            <person name="Su P."/>
            <person name="Kiefer A.F."/>
            <person name="Nichols A."/>
            <person name="Cepeda A.J."/>
            <person name="Yan W."/>
            <person name="Fan B."/>
            <person name="Jiang Y."/>
            <person name="Adhikari A."/>
            <person name="Zheng C.-J."/>
            <person name="Schuster L."/>
            <person name="Cowan T.M."/>
            <person name="Smanski M.J."/>
            <person name="Chevrette M.G."/>
            <person name="De Carvalho L.P.S."/>
            <person name="Shen B."/>
        </authorList>
    </citation>
    <scope>NUCLEOTIDE SEQUENCE [LARGE SCALE GENOMIC DNA]</scope>
    <source>
        <strain evidence="1 2">NPDC045705</strain>
    </source>
</reference>
<accession>A0ABV3D6B5</accession>
<dbReference type="RefSeq" id="WP_359216161.1">
    <property type="nucleotide sequence ID" value="NZ_JBEZAM010000087.1"/>
</dbReference>